<dbReference type="Proteomes" id="UP000223968">
    <property type="component" value="Unassembled WGS sequence"/>
</dbReference>
<evidence type="ECO:0000313" key="2">
    <source>
        <dbReference type="Proteomes" id="UP000223968"/>
    </source>
</evidence>
<comment type="caution">
    <text evidence="1">The sequence shown here is derived from an EMBL/GenBank/DDBJ whole genome shotgun (WGS) entry which is preliminary data.</text>
</comment>
<dbReference type="EMBL" id="PDNB01000282">
    <property type="protein sequence ID" value="PGG96414.1"/>
    <property type="molecule type" value="Genomic_DNA"/>
</dbReference>
<dbReference type="OrthoDB" id="4175694at2759"/>
<dbReference type="AlphaFoldDB" id="A0A2B7WIG3"/>
<keyword evidence="2" id="KW-1185">Reference proteome</keyword>
<proteinExistence type="predicted"/>
<gene>
    <name evidence="1" type="ORF">AJ79_09609</name>
</gene>
<protein>
    <submittedName>
        <fullName evidence="1">Uncharacterized protein</fullName>
    </submittedName>
</protein>
<name>A0A2B7WIG3_9EURO</name>
<accession>A0A2B7WIG3</accession>
<reference evidence="1 2" key="1">
    <citation type="submission" date="2017-10" db="EMBL/GenBank/DDBJ databases">
        <title>Comparative genomics in systemic dimorphic fungi from Ajellomycetaceae.</title>
        <authorList>
            <person name="Munoz J.F."/>
            <person name="Mcewen J.G."/>
            <person name="Clay O.K."/>
            <person name="Cuomo C.A."/>
        </authorList>
    </citation>
    <scope>NUCLEOTIDE SEQUENCE [LARGE SCALE GENOMIC DNA]</scope>
    <source>
        <strain evidence="1 2">UAMH5409</strain>
    </source>
</reference>
<sequence length="256" mass="28886">MADFTASRPLQNSSLWALFQVSECLENHRIKHCIVGDAIIALLGYPLVVSDLYLAVADEQLEDAHTVVRQQNFKDACGHACFVDKDATDSPAGWPGYRLVKDSEKPENTGVVLVPSGFWHLDLSVPSLLANTFLHPTTSCRFPKRLFYIQGLIDVVIERFLSSGVNVPMYGYFELQYTYMLGLLSHDILLRLPPEDQFFIDLFHKVLTPSARKKVCLQRQQIRNGLISVDGARQLIPRKDLALAAIQRRYHKDSSA</sequence>
<organism evidence="1 2">
    <name type="scientific">Helicocarpus griseus UAMH5409</name>
    <dbReference type="NCBI Taxonomy" id="1447875"/>
    <lineage>
        <taxon>Eukaryota</taxon>
        <taxon>Fungi</taxon>
        <taxon>Dikarya</taxon>
        <taxon>Ascomycota</taxon>
        <taxon>Pezizomycotina</taxon>
        <taxon>Eurotiomycetes</taxon>
        <taxon>Eurotiomycetidae</taxon>
        <taxon>Onygenales</taxon>
        <taxon>Ajellomycetaceae</taxon>
        <taxon>Helicocarpus</taxon>
    </lineage>
</organism>
<evidence type="ECO:0000313" key="1">
    <source>
        <dbReference type="EMBL" id="PGG96414.1"/>
    </source>
</evidence>